<evidence type="ECO:0000313" key="4">
    <source>
        <dbReference type="Proteomes" id="UP000317318"/>
    </source>
</evidence>
<dbReference type="Pfam" id="PF07963">
    <property type="entry name" value="N_methyl"/>
    <property type="match status" value="1"/>
</dbReference>
<keyword evidence="1" id="KW-0472">Membrane</keyword>
<keyword evidence="1" id="KW-0812">Transmembrane</keyword>
<dbReference type="PANTHER" id="PTHR30093:SF2">
    <property type="entry name" value="TYPE II SECRETION SYSTEM PROTEIN H"/>
    <property type="match status" value="1"/>
</dbReference>
<dbReference type="InterPro" id="IPR027558">
    <property type="entry name" value="Pre_pil_HX9DG_C"/>
</dbReference>
<dbReference type="InterPro" id="IPR045584">
    <property type="entry name" value="Pilin-like"/>
</dbReference>
<feature type="transmembrane region" description="Helical" evidence="1">
    <location>
        <begin position="12"/>
        <end position="35"/>
    </location>
</feature>
<keyword evidence="4" id="KW-1185">Reference proteome</keyword>
<proteinExistence type="predicted"/>
<dbReference type="PANTHER" id="PTHR30093">
    <property type="entry name" value="GENERAL SECRETION PATHWAY PROTEIN G"/>
    <property type="match status" value="1"/>
</dbReference>
<dbReference type="Gene3D" id="3.30.700.10">
    <property type="entry name" value="Glycoprotein, Type 4 Pilin"/>
    <property type="match status" value="1"/>
</dbReference>
<dbReference type="KEGG" id="svp:Pan189_26940"/>
<dbReference type="NCBIfam" id="TIGR02532">
    <property type="entry name" value="IV_pilin_GFxxxE"/>
    <property type="match status" value="1"/>
</dbReference>
<dbReference type="Pfam" id="PF07596">
    <property type="entry name" value="SBP_bac_10"/>
    <property type="match status" value="1"/>
</dbReference>
<keyword evidence="1" id="KW-1133">Transmembrane helix</keyword>
<feature type="domain" description="DUF1559" evidence="2">
    <location>
        <begin position="36"/>
        <end position="302"/>
    </location>
</feature>
<evidence type="ECO:0000256" key="1">
    <source>
        <dbReference type="SAM" id="Phobius"/>
    </source>
</evidence>
<dbReference type="InterPro" id="IPR011453">
    <property type="entry name" value="DUF1559"/>
</dbReference>
<name>A0A517R362_9PLAN</name>
<accession>A0A517R362</accession>
<evidence type="ECO:0000259" key="2">
    <source>
        <dbReference type="Pfam" id="PF07596"/>
    </source>
</evidence>
<protein>
    <submittedName>
        <fullName evidence="3">Putative major pilin subunit</fullName>
    </submittedName>
</protein>
<dbReference type="NCBIfam" id="TIGR04294">
    <property type="entry name" value="pre_pil_HX9DG"/>
    <property type="match status" value="1"/>
</dbReference>
<dbReference type="EMBL" id="CP036268">
    <property type="protein sequence ID" value="QDT38303.1"/>
    <property type="molecule type" value="Genomic_DNA"/>
</dbReference>
<dbReference type="SUPFAM" id="SSF54523">
    <property type="entry name" value="Pili subunits"/>
    <property type="match status" value="1"/>
</dbReference>
<dbReference type="RefSeq" id="WP_145364427.1">
    <property type="nucleotide sequence ID" value="NZ_CP036268.1"/>
</dbReference>
<dbReference type="Proteomes" id="UP000317318">
    <property type="component" value="Chromosome"/>
</dbReference>
<evidence type="ECO:0000313" key="3">
    <source>
        <dbReference type="EMBL" id="QDT38303.1"/>
    </source>
</evidence>
<sequence length="317" mass="34626">MLRTAPFRLRGFTLIELLVVIAIIAILIALLLPAVQQAREAARRTSCTNNMKQVGIATQNFHDVNGELPYATIDRIEGDDADTFPTGFIQILPYLERDDVAQRWDAEERRDSTLDADGDGFSNADLQQMTIPTLLCPTMVRPTALGGAENRAPASYLWSSGTKDPILLTYWSFFGPMATEPEYDGAIVPLLTNVANTVNERPTRLRDITDGTSNTFLLGETDFMATGSVTDDMGGVWAYGFAGYAWGTTLHEIDRHDLSPRTGFTALPGEVPYGAFRSQHPGGLSFSLCDGSVRFVSATTDRNVLNALSTRSGGEVY</sequence>
<dbReference type="OrthoDB" id="263324at2"/>
<dbReference type="InterPro" id="IPR012902">
    <property type="entry name" value="N_methyl_site"/>
</dbReference>
<gene>
    <name evidence="3" type="ORF">Pan189_26940</name>
</gene>
<dbReference type="PROSITE" id="PS00409">
    <property type="entry name" value="PROKAR_NTER_METHYL"/>
    <property type="match status" value="1"/>
</dbReference>
<organism evidence="3 4">
    <name type="scientific">Stratiformator vulcanicus</name>
    <dbReference type="NCBI Taxonomy" id="2527980"/>
    <lineage>
        <taxon>Bacteria</taxon>
        <taxon>Pseudomonadati</taxon>
        <taxon>Planctomycetota</taxon>
        <taxon>Planctomycetia</taxon>
        <taxon>Planctomycetales</taxon>
        <taxon>Planctomycetaceae</taxon>
        <taxon>Stratiformator</taxon>
    </lineage>
</organism>
<reference evidence="3 4" key="1">
    <citation type="submission" date="2019-02" db="EMBL/GenBank/DDBJ databases">
        <title>Deep-cultivation of Planctomycetes and their phenomic and genomic characterization uncovers novel biology.</title>
        <authorList>
            <person name="Wiegand S."/>
            <person name="Jogler M."/>
            <person name="Boedeker C."/>
            <person name="Pinto D."/>
            <person name="Vollmers J."/>
            <person name="Rivas-Marin E."/>
            <person name="Kohn T."/>
            <person name="Peeters S.H."/>
            <person name="Heuer A."/>
            <person name="Rast P."/>
            <person name="Oberbeckmann S."/>
            <person name="Bunk B."/>
            <person name="Jeske O."/>
            <person name="Meyerdierks A."/>
            <person name="Storesund J.E."/>
            <person name="Kallscheuer N."/>
            <person name="Luecker S."/>
            <person name="Lage O.M."/>
            <person name="Pohl T."/>
            <person name="Merkel B.J."/>
            <person name="Hornburger P."/>
            <person name="Mueller R.-W."/>
            <person name="Bruemmer F."/>
            <person name="Labrenz M."/>
            <person name="Spormann A.M."/>
            <person name="Op den Camp H."/>
            <person name="Overmann J."/>
            <person name="Amann R."/>
            <person name="Jetten M.S.M."/>
            <person name="Mascher T."/>
            <person name="Medema M.H."/>
            <person name="Devos D.P."/>
            <person name="Kaster A.-K."/>
            <person name="Ovreas L."/>
            <person name="Rohde M."/>
            <person name="Galperin M.Y."/>
            <person name="Jogler C."/>
        </authorList>
    </citation>
    <scope>NUCLEOTIDE SEQUENCE [LARGE SCALE GENOMIC DNA]</scope>
    <source>
        <strain evidence="3 4">Pan189</strain>
    </source>
</reference>
<dbReference type="AlphaFoldDB" id="A0A517R362"/>